<accession>A0A4Y2B892</accession>
<keyword evidence="2" id="KW-0472">Membrane</keyword>
<feature type="region of interest" description="Disordered" evidence="1">
    <location>
        <begin position="177"/>
        <end position="207"/>
    </location>
</feature>
<feature type="compositionally biased region" description="Low complexity" evidence="1">
    <location>
        <begin position="254"/>
        <end position="269"/>
    </location>
</feature>
<dbReference type="AlphaFoldDB" id="A0A4Y2B892"/>
<dbReference type="EMBL" id="BGPR01000061">
    <property type="protein sequence ID" value="GBL88621.1"/>
    <property type="molecule type" value="Genomic_DNA"/>
</dbReference>
<feature type="region of interest" description="Disordered" evidence="1">
    <location>
        <begin position="608"/>
        <end position="664"/>
    </location>
</feature>
<proteinExistence type="predicted"/>
<dbReference type="Proteomes" id="UP000499080">
    <property type="component" value="Unassembled WGS sequence"/>
</dbReference>
<evidence type="ECO:0000256" key="1">
    <source>
        <dbReference type="SAM" id="MobiDB-lite"/>
    </source>
</evidence>
<feature type="region of interest" description="Disordered" evidence="1">
    <location>
        <begin position="459"/>
        <end position="502"/>
    </location>
</feature>
<feature type="compositionally biased region" description="Polar residues" evidence="1">
    <location>
        <begin position="224"/>
        <end position="250"/>
    </location>
</feature>
<evidence type="ECO:0000313" key="4">
    <source>
        <dbReference type="Proteomes" id="UP000499080"/>
    </source>
</evidence>
<feature type="transmembrane region" description="Helical" evidence="2">
    <location>
        <begin position="136"/>
        <end position="155"/>
    </location>
</feature>
<protein>
    <recommendedName>
        <fullName evidence="5">Transmembrane protein</fullName>
    </recommendedName>
</protein>
<feature type="compositionally biased region" description="Polar residues" evidence="1">
    <location>
        <begin position="281"/>
        <end position="292"/>
    </location>
</feature>
<comment type="caution">
    <text evidence="3">The sequence shown here is derived from an EMBL/GenBank/DDBJ whole genome shotgun (WGS) entry which is preliminary data.</text>
</comment>
<gene>
    <name evidence="3" type="ORF">AVEN_195620_1</name>
</gene>
<evidence type="ECO:0000313" key="3">
    <source>
        <dbReference type="EMBL" id="GBL88621.1"/>
    </source>
</evidence>
<reference evidence="3 4" key="1">
    <citation type="journal article" date="2019" name="Sci. Rep.">
        <title>Orb-weaving spider Araneus ventricosus genome elucidates the spidroin gene catalogue.</title>
        <authorList>
            <person name="Kono N."/>
            <person name="Nakamura H."/>
            <person name="Ohtoshi R."/>
            <person name="Moran D.A.P."/>
            <person name="Shinohara A."/>
            <person name="Yoshida Y."/>
            <person name="Fujiwara M."/>
            <person name="Mori M."/>
            <person name="Tomita M."/>
            <person name="Arakawa K."/>
        </authorList>
    </citation>
    <scope>NUCLEOTIDE SEQUENCE [LARGE SCALE GENOMIC DNA]</scope>
</reference>
<keyword evidence="2" id="KW-0812">Transmembrane</keyword>
<name>A0A4Y2B892_ARAVE</name>
<feature type="transmembrane region" description="Helical" evidence="2">
    <location>
        <begin position="110"/>
        <end position="130"/>
    </location>
</feature>
<feature type="transmembrane region" description="Helical" evidence="2">
    <location>
        <begin position="407"/>
        <end position="426"/>
    </location>
</feature>
<evidence type="ECO:0008006" key="5">
    <source>
        <dbReference type="Google" id="ProtNLM"/>
    </source>
</evidence>
<organism evidence="3 4">
    <name type="scientific">Araneus ventricosus</name>
    <name type="common">Orbweaver spider</name>
    <name type="synonym">Epeira ventricosa</name>
    <dbReference type="NCBI Taxonomy" id="182803"/>
    <lineage>
        <taxon>Eukaryota</taxon>
        <taxon>Metazoa</taxon>
        <taxon>Ecdysozoa</taxon>
        <taxon>Arthropoda</taxon>
        <taxon>Chelicerata</taxon>
        <taxon>Arachnida</taxon>
        <taxon>Araneae</taxon>
        <taxon>Araneomorphae</taxon>
        <taxon>Entelegynae</taxon>
        <taxon>Araneoidea</taxon>
        <taxon>Araneidae</taxon>
        <taxon>Araneus</taxon>
    </lineage>
</organism>
<evidence type="ECO:0000256" key="2">
    <source>
        <dbReference type="SAM" id="Phobius"/>
    </source>
</evidence>
<sequence>MRSLKGASCRQRLVLIGGRIKNQAFLHVASEYKNTEFFLHRYLRSNENFESSSSNRRKSIHMSGNNENGGGCGRVCSGCLDYIRSIPSSIRNFPFRRCSLALLAQSDDHFVRTVIILISTALVTASWFEFGEKNSCIVFVYGVALIICSFLTFICKKGYFIKQYRLERSLQKQCRQEARRARQSEGAEQPPVGALGNAGEQRQGPGCRHVQEVPFDFHHALEPSESSNSVEPASTSSDEPLQQAAPSDSGSKLPRSSTDPSSQSTHSTPLDVANEEPRNDQPLQQPAPSDSGMNAIRTIRVSSGITLGKVKGIQNMLRNLETDSLAFGDDDEFYRRLDAFNRLCIERIRMIPWIILSMPWNCWSFLKYLTSSIADIVLRRYIAVIVLVLSASIFPACIVVLRGDERMISLIYCLSFCVCSSLCLFFKRGWIIFEYKSRTELLEHQQLLADFNLRNGQEADQPTGYGAKDKRQPLQRAPENLMEPRRESEAAPAIDTHGSNANMPLSCRGESSAGPSRAPDCTDCFTITHISDDSYDSDERPQRLSVARISADAVKAFGPPLQVFGADSYRIVFNSSDEDCSFYESVEGEVKTFEASVKVHHSDSHIPLNSRVGGFSSVEPASVANDESAMVGSDSHSNLPRVDDQSSEPTCSNPPNDVKGEDTA</sequence>
<keyword evidence="4" id="KW-1185">Reference proteome</keyword>
<feature type="transmembrane region" description="Helical" evidence="2">
    <location>
        <begin position="381"/>
        <end position="401"/>
    </location>
</feature>
<keyword evidence="2" id="KW-1133">Transmembrane helix</keyword>
<dbReference type="OrthoDB" id="10678860at2759"/>
<feature type="region of interest" description="Disordered" evidence="1">
    <location>
        <begin position="222"/>
        <end position="294"/>
    </location>
</feature>